<evidence type="ECO:0000256" key="1">
    <source>
        <dbReference type="SAM" id="MobiDB-lite"/>
    </source>
</evidence>
<evidence type="ECO:0000313" key="3">
    <source>
        <dbReference type="EMBL" id="KIL43799.1"/>
    </source>
</evidence>
<feature type="compositionally biased region" description="Polar residues" evidence="1">
    <location>
        <begin position="27"/>
        <end position="52"/>
    </location>
</feature>
<reference evidence="3 4" key="1">
    <citation type="submission" date="2015-01" db="EMBL/GenBank/DDBJ databases">
        <title>Genome sequencing of Jeotgalibacillus soli.</title>
        <authorList>
            <person name="Goh K.M."/>
            <person name="Chan K.-G."/>
            <person name="Yaakop A.S."/>
            <person name="Ee R."/>
            <person name="Gan H.M."/>
            <person name="Chan C.S."/>
        </authorList>
    </citation>
    <scope>NUCLEOTIDE SEQUENCE [LARGE SCALE GENOMIC DNA]</scope>
    <source>
        <strain evidence="3 4">P9</strain>
    </source>
</reference>
<feature type="region of interest" description="Disordered" evidence="1">
    <location>
        <begin position="23"/>
        <end position="52"/>
    </location>
</feature>
<protein>
    <recommendedName>
        <fullName evidence="5">YusW-like protein</fullName>
    </recommendedName>
</protein>
<feature type="chain" id="PRO_5038573547" description="YusW-like protein" evidence="2">
    <location>
        <begin position="18"/>
        <end position="156"/>
    </location>
</feature>
<name>A0A0C2RPW0_9BACL</name>
<keyword evidence="4" id="KW-1185">Reference proteome</keyword>
<evidence type="ECO:0008006" key="5">
    <source>
        <dbReference type="Google" id="ProtNLM"/>
    </source>
</evidence>
<dbReference type="EMBL" id="JXRP01000020">
    <property type="protein sequence ID" value="KIL43799.1"/>
    <property type="molecule type" value="Genomic_DNA"/>
</dbReference>
<organism evidence="3 4">
    <name type="scientific">Jeotgalibacillus soli</name>
    <dbReference type="NCBI Taxonomy" id="889306"/>
    <lineage>
        <taxon>Bacteria</taxon>
        <taxon>Bacillati</taxon>
        <taxon>Bacillota</taxon>
        <taxon>Bacilli</taxon>
        <taxon>Bacillales</taxon>
        <taxon>Caryophanaceae</taxon>
        <taxon>Jeotgalibacillus</taxon>
    </lineage>
</organism>
<sequence>MNKWLAALIAASIVLTAACGNDDTVTETESAPDTANQDSEAVGTPTNSASDNTAVSYLEFDLDVDYEGDNNDVDVSYESEENIEASYEDEREGINLTGNDAYSELEPILTGFDFTADTPDDEVVQVVMDAFSLEENYQSFELEVKYPDGTEKVYTR</sequence>
<dbReference type="Pfam" id="PF14039">
    <property type="entry name" value="YusW"/>
    <property type="match status" value="1"/>
</dbReference>
<feature type="signal peptide" evidence="2">
    <location>
        <begin position="1"/>
        <end position="17"/>
    </location>
</feature>
<dbReference type="InterPro" id="IPR025623">
    <property type="entry name" value="YusW"/>
</dbReference>
<dbReference type="OrthoDB" id="2452750at2"/>
<dbReference type="PROSITE" id="PS51257">
    <property type="entry name" value="PROKAR_LIPOPROTEIN"/>
    <property type="match status" value="1"/>
</dbReference>
<dbReference type="RefSeq" id="WP_052474913.1">
    <property type="nucleotide sequence ID" value="NZ_JXRP01000020.1"/>
</dbReference>
<keyword evidence="2" id="KW-0732">Signal</keyword>
<dbReference type="AlphaFoldDB" id="A0A0C2RPW0"/>
<evidence type="ECO:0000313" key="4">
    <source>
        <dbReference type="Proteomes" id="UP000031938"/>
    </source>
</evidence>
<dbReference type="Proteomes" id="UP000031938">
    <property type="component" value="Unassembled WGS sequence"/>
</dbReference>
<accession>A0A0C2RPW0</accession>
<gene>
    <name evidence="3" type="ORF">KP78_36230</name>
</gene>
<evidence type="ECO:0000256" key="2">
    <source>
        <dbReference type="SAM" id="SignalP"/>
    </source>
</evidence>
<dbReference type="PATRIC" id="fig|889306.3.peg.3639"/>
<proteinExistence type="predicted"/>
<comment type="caution">
    <text evidence="3">The sequence shown here is derived from an EMBL/GenBank/DDBJ whole genome shotgun (WGS) entry which is preliminary data.</text>
</comment>